<evidence type="ECO:0000313" key="3">
    <source>
        <dbReference type="Proteomes" id="UP000886523"/>
    </source>
</evidence>
<dbReference type="Proteomes" id="UP000886523">
    <property type="component" value="Unassembled WGS sequence"/>
</dbReference>
<organism evidence="2 3">
    <name type="scientific">Hydnum rufescens UP504</name>
    <dbReference type="NCBI Taxonomy" id="1448309"/>
    <lineage>
        <taxon>Eukaryota</taxon>
        <taxon>Fungi</taxon>
        <taxon>Dikarya</taxon>
        <taxon>Basidiomycota</taxon>
        <taxon>Agaricomycotina</taxon>
        <taxon>Agaricomycetes</taxon>
        <taxon>Cantharellales</taxon>
        <taxon>Hydnaceae</taxon>
        <taxon>Hydnum</taxon>
    </lineage>
</organism>
<evidence type="ECO:0000313" key="2">
    <source>
        <dbReference type="EMBL" id="KAF9509717.1"/>
    </source>
</evidence>
<dbReference type="EMBL" id="MU129030">
    <property type="protein sequence ID" value="KAF9509717.1"/>
    <property type="molecule type" value="Genomic_DNA"/>
</dbReference>
<proteinExistence type="predicted"/>
<feature type="chain" id="PRO_5040328579" evidence="1">
    <location>
        <begin position="20"/>
        <end position="55"/>
    </location>
</feature>
<reference evidence="2" key="1">
    <citation type="journal article" date="2020" name="Nat. Commun.">
        <title>Large-scale genome sequencing of mycorrhizal fungi provides insights into the early evolution of symbiotic traits.</title>
        <authorList>
            <person name="Miyauchi S."/>
            <person name="Kiss E."/>
            <person name="Kuo A."/>
            <person name="Drula E."/>
            <person name="Kohler A."/>
            <person name="Sanchez-Garcia M."/>
            <person name="Morin E."/>
            <person name="Andreopoulos B."/>
            <person name="Barry K.W."/>
            <person name="Bonito G."/>
            <person name="Buee M."/>
            <person name="Carver A."/>
            <person name="Chen C."/>
            <person name="Cichocki N."/>
            <person name="Clum A."/>
            <person name="Culley D."/>
            <person name="Crous P.W."/>
            <person name="Fauchery L."/>
            <person name="Girlanda M."/>
            <person name="Hayes R.D."/>
            <person name="Keri Z."/>
            <person name="LaButti K."/>
            <person name="Lipzen A."/>
            <person name="Lombard V."/>
            <person name="Magnuson J."/>
            <person name="Maillard F."/>
            <person name="Murat C."/>
            <person name="Nolan M."/>
            <person name="Ohm R.A."/>
            <person name="Pangilinan J."/>
            <person name="Pereira M.F."/>
            <person name="Perotto S."/>
            <person name="Peter M."/>
            <person name="Pfister S."/>
            <person name="Riley R."/>
            <person name="Sitrit Y."/>
            <person name="Stielow J.B."/>
            <person name="Szollosi G."/>
            <person name="Zifcakova L."/>
            <person name="Stursova M."/>
            <person name="Spatafora J.W."/>
            <person name="Tedersoo L."/>
            <person name="Vaario L.M."/>
            <person name="Yamada A."/>
            <person name="Yan M."/>
            <person name="Wang P."/>
            <person name="Xu J."/>
            <person name="Bruns T."/>
            <person name="Baldrian P."/>
            <person name="Vilgalys R."/>
            <person name="Dunand C."/>
            <person name="Henrissat B."/>
            <person name="Grigoriev I.V."/>
            <person name="Hibbett D."/>
            <person name="Nagy L.G."/>
            <person name="Martin F.M."/>
        </authorList>
    </citation>
    <scope>NUCLEOTIDE SEQUENCE</scope>
    <source>
        <strain evidence="2">UP504</strain>
    </source>
</reference>
<feature type="signal peptide" evidence="1">
    <location>
        <begin position="1"/>
        <end position="19"/>
    </location>
</feature>
<name>A0A9P6AQB3_9AGAM</name>
<gene>
    <name evidence="2" type="ORF">BS47DRAFT_136357</name>
</gene>
<protein>
    <submittedName>
        <fullName evidence="2">Uncharacterized protein</fullName>
    </submittedName>
</protein>
<dbReference type="AlphaFoldDB" id="A0A9P6AQB3"/>
<evidence type="ECO:0000256" key="1">
    <source>
        <dbReference type="SAM" id="SignalP"/>
    </source>
</evidence>
<accession>A0A9P6AQB3</accession>
<keyword evidence="3" id="KW-1185">Reference proteome</keyword>
<keyword evidence="1" id="KW-0732">Signal</keyword>
<comment type="caution">
    <text evidence="2">The sequence shown here is derived from an EMBL/GenBank/DDBJ whole genome shotgun (WGS) entry which is preliminary data.</text>
</comment>
<sequence length="55" mass="6075">MRSFIVAFCALLVNSIVVAAQFANIFEMFGQQQQHQQQQRATTTGSFSIHVGISS</sequence>